<keyword evidence="10" id="KW-1185">Reference proteome</keyword>
<dbReference type="PROSITE" id="PS51740">
    <property type="entry name" value="SPOVT_ABRB"/>
    <property type="match status" value="2"/>
</dbReference>
<dbReference type="InterPro" id="IPR020603">
    <property type="entry name" value="MraZ_dom"/>
</dbReference>
<dbReference type="GO" id="GO:0009295">
    <property type="term" value="C:nucleoid"/>
    <property type="evidence" value="ECO:0007669"/>
    <property type="project" value="UniProtKB-SubCell"/>
</dbReference>
<sequence>MARRFRGEFHQKVDTKGRVSIPATFRRVVEKADPDWSEGKRPNLIIVYGLSSQSSLDCYTVEAIDDIDDRIDEMQPGSSERKMLERIYHGHSLEAQIDEDGRIVLPAKLRDKIALDAEAFFIASGDHFEIWKPDTYEAVEIAKADAWMEQQPEGFDPRMLLPQRRKEA</sequence>
<dbReference type="GO" id="GO:0005737">
    <property type="term" value="C:cytoplasm"/>
    <property type="evidence" value="ECO:0007669"/>
    <property type="project" value="UniProtKB-UniRule"/>
</dbReference>
<evidence type="ECO:0000256" key="3">
    <source>
        <dbReference type="ARBA" id="ARBA00022737"/>
    </source>
</evidence>
<dbReference type="CDD" id="cd16321">
    <property type="entry name" value="MraZ_C"/>
    <property type="match status" value="1"/>
</dbReference>
<name>A0A1H3BM16_9RHOB</name>
<dbReference type="HAMAP" id="MF_01008">
    <property type="entry name" value="MraZ"/>
    <property type="match status" value="1"/>
</dbReference>
<evidence type="ECO:0000256" key="7">
    <source>
        <dbReference type="HAMAP-Rule" id="MF_01008"/>
    </source>
</evidence>
<dbReference type="AlphaFoldDB" id="A0A1H3BM16"/>
<dbReference type="InterPro" id="IPR035642">
    <property type="entry name" value="MraZ_N"/>
</dbReference>
<dbReference type="SUPFAM" id="SSF89447">
    <property type="entry name" value="AbrB/MazE/MraZ-like"/>
    <property type="match status" value="1"/>
</dbReference>
<evidence type="ECO:0000256" key="6">
    <source>
        <dbReference type="ARBA" id="ARBA00023163"/>
    </source>
</evidence>
<feature type="domain" description="SpoVT-AbrB" evidence="8">
    <location>
        <begin position="92"/>
        <end position="135"/>
    </location>
</feature>
<evidence type="ECO:0000256" key="1">
    <source>
        <dbReference type="ARBA" id="ARBA00013860"/>
    </source>
</evidence>
<evidence type="ECO:0000256" key="2">
    <source>
        <dbReference type="ARBA" id="ARBA00022490"/>
    </source>
</evidence>
<proteinExistence type="inferred from homology"/>
<gene>
    <name evidence="7" type="primary">mraZ</name>
    <name evidence="9" type="ORF">SAMN04488238_108102</name>
</gene>
<keyword evidence="4 7" id="KW-0805">Transcription regulation</keyword>
<dbReference type="CDD" id="cd16320">
    <property type="entry name" value="MraZ_N"/>
    <property type="match status" value="1"/>
</dbReference>
<dbReference type="STRING" id="564137.SAMN04488238_108102"/>
<evidence type="ECO:0000256" key="4">
    <source>
        <dbReference type="ARBA" id="ARBA00023015"/>
    </source>
</evidence>
<comment type="subunit">
    <text evidence="7">Forms oligomers.</text>
</comment>
<comment type="subcellular location">
    <subcellularLocation>
        <location evidence="7">Cytoplasm</location>
        <location evidence="7">Nucleoid</location>
    </subcellularLocation>
</comment>
<dbReference type="GO" id="GO:0000976">
    <property type="term" value="F:transcription cis-regulatory region binding"/>
    <property type="evidence" value="ECO:0007669"/>
    <property type="project" value="TreeGrafter"/>
</dbReference>
<dbReference type="InterPro" id="IPR035644">
    <property type="entry name" value="MraZ_C"/>
</dbReference>
<dbReference type="Pfam" id="PF02381">
    <property type="entry name" value="MraZ"/>
    <property type="match status" value="1"/>
</dbReference>
<keyword evidence="2 7" id="KW-0963">Cytoplasm</keyword>
<dbReference type="NCBIfam" id="NF001476">
    <property type="entry name" value="PRK00326.2-2"/>
    <property type="match status" value="1"/>
</dbReference>
<reference evidence="9 10" key="1">
    <citation type="submission" date="2016-10" db="EMBL/GenBank/DDBJ databases">
        <authorList>
            <person name="de Groot N.N."/>
        </authorList>
    </citation>
    <scope>NUCLEOTIDE SEQUENCE [LARGE SCALE GENOMIC DNA]</scope>
    <source>
        <strain evidence="9 10">CGMCC 1.8894</strain>
    </source>
</reference>
<dbReference type="Gene3D" id="3.40.1550.20">
    <property type="entry name" value="Transcriptional regulator MraZ domain"/>
    <property type="match status" value="1"/>
</dbReference>
<dbReference type="InterPro" id="IPR037914">
    <property type="entry name" value="SpoVT-AbrB_sf"/>
</dbReference>
<dbReference type="EMBL" id="FNOM01000008">
    <property type="protein sequence ID" value="SDX42825.1"/>
    <property type="molecule type" value="Genomic_DNA"/>
</dbReference>
<organism evidence="9 10">
    <name type="scientific">Roseicitreum antarcticum</name>
    <dbReference type="NCBI Taxonomy" id="564137"/>
    <lineage>
        <taxon>Bacteria</taxon>
        <taxon>Pseudomonadati</taxon>
        <taxon>Pseudomonadota</taxon>
        <taxon>Alphaproteobacteria</taxon>
        <taxon>Rhodobacterales</taxon>
        <taxon>Paracoccaceae</taxon>
        <taxon>Roseicitreum</taxon>
    </lineage>
</organism>
<keyword evidence="6 7" id="KW-0804">Transcription</keyword>
<keyword evidence="3" id="KW-0677">Repeat</keyword>
<dbReference type="InterPro" id="IPR038619">
    <property type="entry name" value="MraZ_sf"/>
</dbReference>
<evidence type="ECO:0000256" key="5">
    <source>
        <dbReference type="ARBA" id="ARBA00023125"/>
    </source>
</evidence>
<evidence type="ECO:0000313" key="9">
    <source>
        <dbReference type="EMBL" id="SDX42825.1"/>
    </source>
</evidence>
<dbReference type="Proteomes" id="UP000198539">
    <property type="component" value="Unassembled WGS sequence"/>
</dbReference>
<protein>
    <recommendedName>
        <fullName evidence="1 7">Transcriptional regulator MraZ</fullName>
    </recommendedName>
</protein>
<dbReference type="GO" id="GO:0003700">
    <property type="term" value="F:DNA-binding transcription factor activity"/>
    <property type="evidence" value="ECO:0007669"/>
    <property type="project" value="UniProtKB-UniRule"/>
</dbReference>
<dbReference type="PANTHER" id="PTHR34701:SF1">
    <property type="entry name" value="TRANSCRIPTIONAL REGULATOR MRAZ"/>
    <property type="match status" value="1"/>
</dbReference>
<dbReference type="OrthoDB" id="9807753at2"/>
<evidence type="ECO:0000313" key="10">
    <source>
        <dbReference type="Proteomes" id="UP000198539"/>
    </source>
</evidence>
<evidence type="ECO:0000259" key="8">
    <source>
        <dbReference type="PROSITE" id="PS51740"/>
    </source>
</evidence>
<feature type="domain" description="SpoVT-AbrB" evidence="8">
    <location>
        <begin position="8"/>
        <end position="52"/>
    </location>
</feature>
<accession>A0A1H3BM16</accession>
<dbReference type="GO" id="GO:2000143">
    <property type="term" value="P:negative regulation of DNA-templated transcription initiation"/>
    <property type="evidence" value="ECO:0007669"/>
    <property type="project" value="TreeGrafter"/>
</dbReference>
<dbReference type="RefSeq" id="WP_092890885.1">
    <property type="nucleotide sequence ID" value="NZ_CP061498.1"/>
</dbReference>
<dbReference type="InterPro" id="IPR007159">
    <property type="entry name" value="SpoVT-AbrB_dom"/>
</dbReference>
<dbReference type="InterPro" id="IPR003444">
    <property type="entry name" value="MraZ"/>
</dbReference>
<comment type="similarity">
    <text evidence="7">Belongs to the MraZ family.</text>
</comment>
<dbReference type="PANTHER" id="PTHR34701">
    <property type="entry name" value="TRANSCRIPTIONAL REGULATOR MRAZ"/>
    <property type="match status" value="1"/>
</dbReference>
<keyword evidence="5 7" id="KW-0238">DNA-binding</keyword>